<gene>
    <name evidence="2" type="ORF">GCM10022419_099480</name>
</gene>
<dbReference type="SUPFAM" id="SSF48498">
    <property type="entry name" value="Tetracyclin repressor-like, C-terminal domain"/>
    <property type="match status" value="1"/>
</dbReference>
<evidence type="ECO:0008006" key="4">
    <source>
        <dbReference type="Google" id="ProtNLM"/>
    </source>
</evidence>
<proteinExistence type="predicted"/>
<feature type="region of interest" description="Disordered" evidence="1">
    <location>
        <begin position="63"/>
        <end position="123"/>
    </location>
</feature>
<dbReference type="Proteomes" id="UP001500630">
    <property type="component" value="Unassembled WGS sequence"/>
</dbReference>
<name>A0ABP6Z8K3_9ACTN</name>
<evidence type="ECO:0000256" key="1">
    <source>
        <dbReference type="SAM" id="MobiDB-lite"/>
    </source>
</evidence>
<feature type="compositionally biased region" description="Basic residues" evidence="1">
    <location>
        <begin position="91"/>
        <end position="102"/>
    </location>
</feature>
<comment type="caution">
    <text evidence="2">The sequence shown here is derived from an EMBL/GenBank/DDBJ whole genome shotgun (WGS) entry which is preliminary data.</text>
</comment>
<accession>A0ABP6Z8K3</accession>
<dbReference type="Gene3D" id="1.10.357.10">
    <property type="entry name" value="Tetracycline Repressor, domain 2"/>
    <property type="match status" value="1"/>
</dbReference>
<dbReference type="InterPro" id="IPR036271">
    <property type="entry name" value="Tet_transcr_reg_TetR-rel_C_sf"/>
</dbReference>
<reference evidence="3" key="1">
    <citation type="journal article" date="2019" name="Int. J. Syst. Evol. Microbiol.">
        <title>The Global Catalogue of Microorganisms (GCM) 10K type strain sequencing project: providing services to taxonomists for standard genome sequencing and annotation.</title>
        <authorList>
            <consortium name="The Broad Institute Genomics Platform"/>
            <consortium name="The Broad Institute Genome Sequencing Center for Infectious Disease"/>
            <person name="Wu L."/>
            <person name="Ma J."/>
        </authorList>
    </citation>
    <scope>NUCLEOTIDE SEQUENCE [LARGE SCALE GENOMIC DNA]</scope>
    <source>
        <strain evidence="3">JCM 17326</strain>
    </source>
</reference>
<sequence length="123" mass="13761">MHQAVFALVKRGQQEGLLRSDLPPELLPQAITGTLHVVTRFARTLHTDPAAIGPQVADLLLLRQSRLPAQTPHQGRQPEEEGWQGRPAGQPRRRRLQGPQHRRASDQQAEGLAGHRHPLRQDP</sequence>
<feature type="compositionally biased region" description="Basic residues" evidence="1">
    <location>
        <begin position="114"/>
        <end position="123"/>
    </location>
</feature>
<evidence type="ECO:0000313" key="3">
    <source>
        <dbReference type="Proteomes" id="UP001500630"/>
    </source>
</evidence>
<keyword evidence="3" id="KW-1185">Reference proteome</keyword>
<protein>
    <recommendedName>
        <fullName evidence="4">Tetracyclin repressor-like C-terminal domain-containing protein</fullName>
    </recommendedName>
</protein>
<organism evidence="2 3">
    <name type="scientific">Nonomuraea rosea</name>
    <dbReference type="NCBI Taxonomy" id="638574"/>
    <lineage>
        <taxon>Bacteria</taxon>
        <taxon>Bacillati</taxon>
        <taxon>Actinomycetota</taxon>
        <taxon>Actinomycetes</taxon>
        <taxon>Streptosporangiales</taxon>
        <taxon>Streptosporangiaceae</taxon>
        <taxon>Nonomuraea</taxon>
    </lineage>
</organism>
<dbReference type="EMBL" id="BAABDQ010000034">
    <property type="protein sequence ID" value="GAA3599702.1"/>
    <property type="molecule type" value="Genomic_DNA"/>
</dbReference>
<evidence type="ECO:0000313" key="2">
    <source>
        <dbReference type="EMBL" id="GAA3599702.1"/>
    </source>
</evidence>